<evidence type="ECO:0000256" key="1">
    <source>
        <dbReference type="SAM" id="SignalP"/>
    </source>
</evidence>
<accession>A0A345ZSU0</accession>
<dbReference type="KEGG" id="ptaw:DW352_05310"/>
<dbReference type="AlphaFoldDB" id="A0A345ZSU0"/>
<dbReference type="EMBL" id="CP031417">
    <property type="protein sequence ID" value="AXK79987.1"/>
    <property type="molecule type" value="Genomic_DNA"/>
</dbReference>
<feature type="chain" id="PRO_5016798408" description="DUF1631 family protein" evidence="1">
    <location>
        <begin position="18"/>
        <end position="430"/>
    </location>
</feature>
<name>A0A345ZSU0_9HYPH</name>
<evidence type="ECO:0000313" key="2">
    <source>
        <dbReference type="EMBL" id="AXK79987.1"/>
    </source>
</evidence>
<keyword evidence="3" id="KW-1185">Reference proteome</keyword>
<evidence type="ECO:0000313" key="3">
    <source>
        <dbReference type="Proteomes" id="UP000254889"/>
    </source>
</evidence>
<protein>
    <recommendedName>
        <fullName evidence="4">DUF1631 family protein</fullName>
    </recommendedName>
</protein>
<reference evidence="2 3" key="1">
    <citation type="submission" date="2018-07" db="EMBL/GenBank/DDBJ databases">
        <authorList>
            <person name="Quirk P.G."/>
            <person name="Krulwich T.A."/>
        </authorList>
    </citation>
    <scope>NUCLEOTIDE SEQUENCE [LARGE SCALE GENOMIC DNA]</scope>
    <source>
        <strain evidence="2 3">CC-BB4</strain>
    </source>
</reference>
<proteinExistence type="predicted"/>
<dbReference type="Proteomes" id="UP000254889">
    <property type="component" value="Chromosome"/>
</dbReference>
<feature type="signal peptide" evidence="1">
    <location>
        <begin position="1"/>
        <end position="17"/>
    </location>
</feature>
<keyword evidence="1" id="KW-0732">Signal</keyword>
<organism evidence="2 3">
    <name type="scientific">Pseudolabrys taiwanensis</name>
    <dbReference type="NCBI Taxonomy" id="331696"/>
    <lineage>
        <taxon>Bacteria</taxon>
        <taxon>Pseudomonadati</taxon>
        <taxon>Pseudomonadota</taxon>
        <taxon>Alphaproteobacteria</taxon>
        <taxon>Hyphomicrobiales</taxon>
        <taxon>Xanthobacteraceae</taxon>
        <taxon>Pseudolabrys</taxon>
    </lineage>
</organism>
<sequence>MNTVVSVASLASASAMAAPPNLSPASTEIHPDEKLLSFISRLKSLRRRLKTADDACSKTRARVKAAESQLPPLPPEPEPPSEYADLWQRITNAEMKVLSDKHPLAVWERDTSDARTAIHRMQRDRQVELDERCGVYTAEDEFDEIWDEMQEVGRVVYDTPARTLDGLRAKVLALKLLAWADDVDDEWWPSIRRDILTISRVGSASIVVQDEALSPSESDPIFAAIQQDRSAYEAFFARCRIEDEMSERGEKRACAPGDYRTPEMVAAVNRSRAARAALANTTPTTPEGLAAYLNYVVEWSFDEVMFGDDEETQIFIRTLRRSVFELLSALPSADRTEPPADDETPRLIAAHRAAFAAIAGPDDVIDQLSDAEDEHRTALWAARPTTRASLDAYLEYWADLARRDGDGFLVNGRAFSDFLSKLRVAFAGAI</sequence>
<evidence type="ECO:0008006" key="4">
    <source>
        <dbReference type="Google" id="ProtNLM"/>
    </source>
</evidence>
<gene>
    <name evidence="2" type="ORF">DW352_05310</name>
</gene>